<dbReference type="Pfam" id="PF04014">
    <property type="entry name" value="MazE_antitoxin"/>
    <property type="match status" value="1"/>
</dbReference>
<feature type="region of interest" description="Disordered" evidence="2">
    <location>
        <begin position="52"/>
        <end position="81"/>
    </location>
</feature>
<sequence>MRTTIDAAGRIVVPKALRDAMGLTAGRVIDVVFTDGRIEIDLPPAEVTVAGDEGMPRLVPTDDLPALTDEQVRDTLESTRR</sequence>
<dbReference type="PROSITE" id="PS51740">
    <property type="entry name" value="SPOVT_ABRB"/>
    <property type="match status" value="1"/>
</dbReference>
<evidence type="ECO:0000313" key="4">
    <source>
        <dbReference type="EMBL" id="MPV38684.1"/>
    </source>
</evidence>
<dbReference type="InterPro" id="IPR007159">
    <property type="entry name" value="SpoVT-AbrB_dom"/>
</dbReference>
<dbReference type="NCBIfam" id="TIGR01439">
    <property type="entry name" value="lp_hng_hel_AbrB"/>
    <property type="match status" value="1"/>
</dbReference>
<name>A0A6N7EU57_9MICO</name>
<dbReference type="GO" id="GO:0003677">
    <property type="term" value="F:DNA binding"/>
    <property type="evidence" value="ECO:0007669"/>
    <property type="project" value="UniProtKB-UniRule"/>
</dbReference>
<evidence type="ECO:0000259" key="3">
    <source>
        <dbReference type="PROSITE" id="PS51740"/>
    </source>
</evidence>
<dbReference type="InterPro" id="IPR037914">
    <property type="entry name" value="SpoVT-AbrB_sf"/>
</dbReference>
<accession>A0A6N7EU57</accession>
<dbReference type="RefSeq" id="WP_152196519.1">
    <property type="nucleotide sequence ID" value="NZ_VUKD01000006.1"/>
</dbReference>
<evidence type="ECO:0000256" key="1">
    <source>
        <dbReference type="PROSITE-ProRule" id="PRU01076"/>
    </source>
</evidence>
<feature type="compositionally biased region" description="Basic and acidic residues" evidence="2">
    <location>
        <begin position="70"/>
        <end position="81"/>
    </location>
</feature>
<dbReference type="AlphaFoldDB" id="A0A6N7EU57"/>
<gene>
    <name evidence="4" type="ORF">GB881_16835</name>
</gene>
<evidence type="ECO:0000256" key="2">
    <source>
        <dbReference type="SAM" id="MobiDB-lite"/>
    </source>
</evidence>
<reference evidence="4 5" key="1">
    <citation type="submission" date="2019-10" db="EMBL/GenBank/DDBJ databases">
        <title>Georgenia wutianyii sp. nov. and Georgenia yuyongxinii sp. nov. isolated from plateau pika (Ochotona curzoniae) in the Qinghai-Tibet plateau of China.</title>
        <authorList>
            <person name="Tian Z."/>
        </authorList>
    </citation>
    <scope>NUCLEOTIDE SEQUENCE [LARGE SCALE GENOMIC DNA]</scope>
    <source>
        <strain evidence="4 5">JCM 19765</strain>
    </source>
</reference>
<dbReference type="SUPFAM" id="SSF89447">
    <property type="entry name" value="AbrB/MazE/MraZ-like"/>
    <property type="match status" value="1"/>
</dbReference>
<dbReference type="Proteomes" id="UP000437709">
    <property type="component" value="Unassembled WGS sequence"/>
</dbReference>
<dbReference type="EMBL" id="WHPC01000100">
    <property type="protein sequence ID" value="MPV38684.1"/>
    <property type="molecule type" value="Genomic_DNA"/>
</dbReference>
<feature type="domain" description="SpoVT-AbrB" evidence="3">
    <location>
        <begin position="1"/>
        <end position="45"/>
    </location>
</feature>
<keyword evidence="5" id="KW-1185">Reference proteome</keyword>
<comment type="caution">
    <text evidence="4">The sequence shown here is derived from an EMBL/GenBank/DDBJ whole genome shotgun (WGS) entry which is preliminary data.</text>
</comment>
<dbReference type="OrthoDB" id="33406at2"/>
<organism evidence="4 5">
    <name type="scientific">Georgenia subflava</name>
    <dbReference type="NCBI Taxonomy" id="1622177"/>
    <lineage>
        <taxon>Bacteria</taxon>
        <taxon>Bacillati</taxon>
        <taxon>Actinomycetota</taxon>
        <taxon>Actinomycetes</taxon>
        <taxon>Micrococcales</taxon>
        <taxon>Bogoriellaceae</taxon>
        <taxon>Georgenia</taxon>
    </lineage>
</organism>
<protein>
    <submittedName>
        <fullName evidence="4">Antitoxin</fullName>
    </submittedName>
</protein>
<dbReference type="Gene3D" id="2.10.260.10">
    <property type="match status" value="1"/>
</dbReference>
<keyword evidence="1" id="KW-0238">DNA-binding</keyword>
<evidence type="ECO:0000313" key="5">
    <source>
        <dbReference type="Proteomes" id="UP000437709"/>
    </source>
</evidence>
<dbReference type="SMART" id="SM00966">
    <property type="entry name" value="SpoVT_AbrB"/>
    <property type="match status" value="1"/>
</dbReference>
<proteinExistence type="predicted"/>